<organism evidence="1 2">
    <name type="scientific">Scutellospora calospora</name>
    <dbReference type="NCBI Taxonomy" id="85575"/>
    <lineage>
        <taxon>Eukaryota</taxon>
        <taxon>Fungi</taxon>
        <taxon>Fungi incertae sedis</taxon>
        <taxon>Mucoromycota</taxon>
        <taxon>Glomeromycotina</taxon>
        <taxon>Glomeromycetes</taxon>
        <taxon>Diversisporales</taxon>
        <taxon>Gigasporaceae</taxon>
        <taxon>Scutellospora</taxon>
    </lineage>
</organism>
<keyword evidence="2" id="KW-1185">Reference proteome</keyword>
<feature type="non-terminal residue" evidence="1">
    <location>
        <position position="1"/>
    </location>
</feature>
<accession>A0ACA9PR84</accession>
<proteinExistence type="predicted"/>
<gene>
    <name evidence="1" type="ORF">SCALOS_LOCUS11208</name>
</gene>
<sequence length="50" mass="5767">PTQHSKDIELLDPINDDLNDSYEEIFIESDNEELLELNIEKTDSETDSAE</sequence>
<dbReference type="Proteomes" id="UP000789860">
    <property type="component" value="Unassembled WGS sequence"/>
</dbReference>
<evidence type="ECO:0000313" key="1">
    <source>
        <dbReference type="EMBL" id="CAG8719732.1"/>
    </source>
</evidence>
<feature type="non-terminal residue" evidence="1">
    <location>
        <position position="50"/>
    </location>
</feature>
<reference evidence="1" key="1">
    <citation type="submission" date="2021-06" db="EMBL/GenBank/DDBJ databases">
        <authorList>
            <person name="Kallberg Y."/>
            <person name="Tangrot J."/>
            <person name="Rosling A."/>
        </authorList>
    </citation>
    <scope>NUCLEOTIDE SEQUENCE</scope>
    <source>
        <strain evidence="1">AU212A</strain>
    </source>
</reference>
<evidence type="ECO:0000313" key="2">
    <source>
        <dbReference type="Proteomes" id="UP000789860"/>
    </source>
</evidence>
<comment type="caution">
    <text evidence="1">The sequence shown here is derived from an EMBL/GenBank/DDBJ whole genome shotgun (WGS) entry which is preliminary data.</text>
</comment>
<dbReference type="EMBL" id="CAJVPM010046920">
    <property type="protein sequence ID" value="CAG8719732.1"/>
    <property type="molecule type" value="Genomic_DNA"/>
</dbReference>
<protein>
    <submittedName>
        <fullName evidence="1">3579_t:CDS:1</fullName>
    </submittedName>
</protein>
<name>A0ACA9PR84_9GLOM</name>